<comment type="caution">
    <text evidence="2">The sequence shown here is derived from an EMBL/GenBank/DDBJ whole genome shotgun (WGS) entry which is preliminary data.</text>
</comment>
<proteinExistence type="predicted"/>
<keyword evidence="3" id="KW-1185">Reference proteome</keyword>
<reference evidence="2" key="3">
    <citation type="submission" date="2023-05" db="EMBL/GenBank/DDBJ databases">
        <authorList>
            <person name="Smith C.H."/>
        </authorList>
    </citation>
    <scope>NUCLEOTIDE SEQUENCE</scope>
    <source>
        <strain evidence="2">CHS0354</strain>
        <tissue evidence="2">Mantle</tissue>
    </source>
</reference>
<sequence length="116" mass="13249">MLENKYPNYAKIYTDGSTELNSSAGYNRRIRRTTTRWVPYIDSGILGDYKHQNDFCETFRPKMAFAPGGTYISCENTPCPYNAAAIRKFYPTAMHSKKKEDQMAASDAAKIKRSED</sequence>
<accession>A0AAE0W4U9</accession>
<reference evidence="2" key="1">
    <citation type="journal article" date="2021" name="Genome Biol. Evol.">
        <title>A High-Quality Reference Genome for a Parasitic Bivalve with Doubly Uniparental Inheritance (Bivalvia: Unionida).</title>
        <authorList>
            <person name="Smith C.H."/>
        </authorList>
    </citation>
    <scope>NUCLEOTIDE SEQUENCE</scope>
    <source>
        <strain evidence="2">CHS0354</strain>
    </source>
</reference>
<dbReference type="AlphaFoldDB" id="A0AAE0W4U9"/>
<evidence type="ECO:0000313" key="3">
    <source>
        <dbReference type="Proteomes" id="UP001195483"/>
    </source>
</evidence>
<gene>
    <name evidence="2" type="ORF">CHS0354_027838</name>
</gene>
<dbReference type="EMBL" id="JAEAOA010001685">
    <property type="protein sequence ID" value="KAK3601591.1"/>
    <property type="molecule type" value="Genomic_DNA"/>
</dbReference>
<evidence type="ECO:0000256" key="1">
    <source>
        <dbReference type="SAM" id="MobiDB-lite"/>
    </source>
</evidence>
<protein>
    <submittedName>
        <fullName evidence="2">Uncharacterized protein</fullName>
    </submittedName>
</protein>
<feature type="region of interest" description="Disordered" evidence="1">
    <location>
        <begin position="96"/>
        <end position="116"/>
    </location>
</feature>
<organism evidence="2 3">
    <name type="scientific">Potamilus streckersoni</name>
    <dbReference type="NCBI Taxonomy" id="2493646"/>
    <lineage>
        <taxon>Eukaryota</taxon>
        <taxon>Metazoa</taxon>
        <taxon>Spiralia</taxon>
        <taxon>Lophotrochozoa</taxon>
        <taxon>Mollusca</taxon>
        <taxon>Bivalvia</taxon>
        <taxon>Autobranchia</taxon>
        <taxon>Heteroconchia</taxon>
        <taxon>Palaeoheterodonta</taxon>
        <taxon>Unionida</taxon>
        <taxon>Unionoidea</taxon>
        <taxon>Unionidae</taxon>
        <taxon>Ambleminae</taxon>
        <taxon>Lampsilini</taxon>
        <taxon>Potamilus</taxon>
    </lineage>
</organism>
<name>A0AAE0W4U9_9BIVA</name>
<evidence type="ECO:0000313" key="2">
    <source>
        <dbReference type="EMBL" id="KAK3601591.1"/>
    </source>
</evidence>
<reference evidence="2" key="2">
    <citation type="journal article" date="2021" name="Genome Biol. Evol.">
        <title>Developing a high-quality reference genome for a parasitic bivalve with doubly uniparental inheritance (Bivalvia: Unionida).</title>
        <authorList>
            <person name="Smith C.H."/>
        </authorList>
    </citation>
    <scope>NUCLEOTIDE SEQUENCE</scope>
    <source>
        <strain evidence="2">CHS0354</strain>
        <tissue evidence="2">Mantle</tissue>
    </source>
</reference>
<dbReference type="Proteomes" id="UP001195483">
    <property type="component" value="Unassembled WGS sequence"/>
</dbReference>